<dbReference type="InterPro" id="IPR005854">
    <property type="entry name" value="PurF"/>
</dbReference>
<evidence type="ECO:0000256" key="7">
    <source>
        <dbReference type="ARBA" id="ARBA00022962"/>
    </source>
</evidence>
<evidence type="ECO:0000256" key="4">
    <source>
        <dbReference type="ARBA" id="ARBA00022676"/>
    </source>
</evidence>
<dbReference type="GO" id="GO:0004044">
    <property type="term" value="F:amidophosphoribosyltransferase activity"/>
    <property type="evidence" value="ECO:0007669"/>
    <property type="project" value="UniProtKB-EC"/>
</dbReference>
<evidence type="ECO:0000256" key="1">
    <source>
        <dbReference type="ARBA" id="ARBA00005209"/>
    </source>
</evidence>
<protein>
    <recommendedName>
        <fullName evidence="3">amidophosphoribosyltransferase</fullName>
        <ecNumber evidence="3">2.4.2.14</ecNumber>
    </recommendedName>
</protein>
<gene>
    <name evidence="9" type="ORF">METZ01_LOCUS71147</name>
</gene>
<keyword evidence="5" id="KW-0808">Transferase</keyword>
<dbReference type="InterPro" id="IPR000836">
    <property type="entry name" value="PRTase_dom"/>
</dbReference>
<dbReference type="CDD" id="cd06223">
    <property type="entry name" value="PRTases_typeI"/>
    <property type="match status" value="1"/>
</dbReference>
<reference evidence="9" key="1">
    <citation type="submission" date="2018-05" db="EMBL/GenBank/DDBJ databases">
        <authorList>
            <person name="Lanie J.A."/>
            <person name="Ng W.-L."/>
            <person name="Kazmierczak K.M."/>
            <person name="Andrzejewski T.M."/>
            <person name="Davidsen T.M."/>
            <person name="Wayne K.J."/>
            <person name="Tettelin H."/>
            <person name="Glass J.I."/>
            <person name="Rusch D."/>
            <person name="Podicherti R."/>
            <person name="Tsui H.-C.T."/>
            <person name="Winkler M.E."/>
        </authorList>
    </citation>
    <scope>NUCLEOTIDE SEQUENCE</scope>
</reference>
<evidence type="ECO:0000256" key="2">
    <source>
        <dbReference type="ARBA" id="ARBA00010138"/>
    </source>
</evidence>
<evidence type="ECO:0000256" key="6">
    <source>
        <dbReference type="ARBA" id="ARBA00022755"/>
    </source>
</evidence>
<comment type="similarity">
    <text evidence="2">In the C-terminal section; belongs to the purine/pyrimidine phosphoribosyltransferase family.</text>
</comment>
<feature type="domain" description="Glutamine amidotransferase type-2" evidence="8">
    <location>
        <begin position="1"/>
        <end position="220"/>
    </location>
</feature>
<dbReference type="InterPro" id="IPR029057">
    <property type="entry name" value="PRTase-like"/>
</dbReference>
<evidence type="ECO:0000256" key="3">
    <source>
        <dbReference type="ARBA" id="ARBA00011941"/>
    </source>
</evidence>
<proteinExistence type="inferred from homology"/>
<dbReference type="Gene3D" id="3.60.20.10">
    <property type="entry name" value="Glutamine Phosphoribosylpyrophosphate, subunit 1, domain 1"/>
    <property type="match status" value="1"/>
</dbReference>
<dbReference type="GO" id="GO:0006189">
    <property type="term" value="P:'de novo' IMP biosynthetic process"/>
    <property type="evidence" value="ECO:0007669"/>
    <property type="project" value="UniProtKB-UniPathway"/>
</dbReference>
<dbReference type="AlphaFoldDB" id="A0A381TW20"/>
<dbReference type="InterPro" id="IPR029055">
    <property type="entry name" value="Ntn_hydrolases_N"/>
</dbReference>
<dbReference type="EC" id="2.4.2.14" evidence="3"/>
<dbReference type="EMBL" id="UINC01004991">
    <property type="protein sequence ID" value="SVA18293.1"/>
    <property type="molecule type" value="Genomic_DNA"/>
</dbReference>
<dbReference type="NCBIfam" id="TIGR01134">
    <property type="entry name" value="purF"/>
    <property type="match status" value="1"/>
</dbReference>
<dbReference type="Gene3D" id="3.40.50.2020">
    <property type="match status" value="1"/>
</dbReference>
<dbReference type="SUPFAM" id="SSF53271">
    <property type="entry name" value="PRTase-like"/>
    <property type="match status" value="1"/>
</dbReference>
<dbReference type="HAMAP" id="MF_01931">
    <property type="entry name" value="PurF"/>
    <property type="match status" value="1"/>
</dbReference>
<dbReference type="SUPFAM" id="SSF56235">
    <property type="entry name" value="N-terminal nucleophile aminohydrolases (Ntn hydrolases)"/>
    <property type="match status" value="1"/>
</dbReference>
<name>A0A381TW20_9ZZZZ</name>
<accession>A0A381TW20</accession>
<dbReference type="InterPro" id="IPR017932">
    <property type="entry name" value="GATase_2_dom"/>
</dbReference>
<dbReference type="Pfam" id="PF13522">
    <property type="entry name" value="GATase_6"/>
    <property type="match status" value="1"/>
</dbReference>
<evidence type="ECO:0000259" key="8">
    <source>
        <dbReference type="PROSITE" id="PS51278"/>
    </source>
</evidence>
<dbReference type="PANTHER" id="PTHR11907">
    <property type="entry name" value="AMIDOPHOSPHORIBOSYLTRANSFERASE"/>
    <property type="match status" value="1"/>
</dbReference>
<dbReference type="UniPathway" id="UPA00074">
    <property type="reaction ID" value="UER00124"/>
</dbReference>
<keyword evidence="7" id="KW-0315">Glutamine amidotransferase</keyword>
<evidence type="ECO:0000313" key="9">
    <source>
        <dbReference type="EMBL" id="SVA18293.1"/>
    </source>
</evidence>
<dbReference type="PIRSF" id="PIRSF000485">
    <property type="entry name" value="Amd_phspho_trans"/>
    <property type="match status" value="1"/>
</dbReference>
<dbReference type="PROSITE" id="PS51278">
    <property type="entry name" value="GATASE_TYPE_2"/>
    <property type="match status" value="1"/>
</dbReference>
<dbReference type="GO" id="GO:0009113">
    <property type="term" value="P:purine nucleobase biosynthetic process"/>
    <property type="evidence" value="ECO:0007669"/>
    <property type="project" value="InterPro"/>
</dbReference>
<organism evidence="9">
    <name type="scientific">marine metagenome</name>
    <dbReference type="NCBI Taxonomy" id="408172"/>
    <lineage>
        <taxon>unclassified sequences</taxon>
        <taxon>metagenomes</taxon>
        <taxon>ecological metagenomes</taxon>
    </lineage>
</organism>
<evidence type="ECO:0000256" key="5">
    <source>
        <dbReference type="ARBA" id="ARBA00022679"/>
    </source>
</evidence>
<sequence length="485" mass="53053">MIVLQHRGQDAAGIVTSDSDNISHRRANGLVRDVFRSKHMSKLIGSMGIGHVRYPTAGSGSAAEAQPFYTNTPFGVSLAHNGNLNNTTDIINSLLEYDHRRINTSSDSEALLNLFSAEIQRSVNGRPGGMEALTDDDIFRAVERTHLRAEGSYSVVTMITGWGLVAFRDPNGIRPLFMGKNEVDGFTERLFASESVTCSALGFEADRDVAPGEAVIAKMDGSFSSKICHAEPVHTPCIFEHVYFARPDSTIDRISVHGARLRMGAALARRALKERPEHGIDAVIPVPDSGRIAAMEMATEMGVPFREGFVKNRYIGRTFIMPGQSIRKDSVKKKLNTIEEEFTGKTVMIVDDSIVRGNTSRRIVEMAKQAGARQVYFASSAPPIVHPNVYGIDMPAREEYVAHDRTIDEIRETIGADWLIYQELPDLIEACLGAGDHNLVNFDCSCFNGVYVTGGITEEYLARIGGARSDAAKSESSVEHADAAE</sequence>
<keyword evidence="4" id="KW-0328">Glycosyltransferase</keyword>
<keyword evidence="6" id="KW-0658">Purine biosynthesis</keyword>
<dbReference type="Pfam" id="PF00156">
    <property type="entry name" value="Pribosyltran"/>
    <property type="match status" value="1"/>
</dbReference>
<comment type="pathway">
    <text evidence="1">Purine metabolism; IMP biosynthesis via de novo pathway; N(1)-(5-phospho-D-ribosyl)glycinamide from 5-phospho-alpha-D-ribose 1-diphosphate: step 1/2.</text>
</comment>